<feature type="domain" description="HTH OST-type" evidence="2">
    <location>
        <begin position="423"/>
        <end position="499"/>
    </location>
</feature>
<name>A0A060RZN6_PLARE</name>
<reference evidence="3" key="1">
    <citation type="submission" date="2014-01" db="EMBL/GenBank/DDBJ databases">
        <authorList>
            <person name="Aslett M."/>
        </authorList>
    </citation>
    <scope>NUCLEOTIDE SEQUENCE</scope>
    <source>
        <strain evidence="3">CDC</strain>
    </source>
</reference>
<dbReference type="EMBL" id="LT969577">
    <property type="protein sequence ID" value="SOV82940.1"/>
    <property type="molecule type" value="Genomic_DNA"/>
</dbReference>
<feature type="region of interest" description="Disordered" evidence="1">
    <location>
        <begin position="573"/>
        <end position="593"/>
    </location>
</feature>
<gene>
    <name evidence="3" type="ORF">PRCDC_1438100</name>
    <name evidence="4" type="ORF">PRG01_1438800</name>
</gene>
<organism evidence="3 5">
    <name type="scientific">Plasmodium reichenowi</name>
    <dbReference type="NCBI Taxonomy" id="5854"/>
    <lineage>
        <taxon>Eukaryota</taxon>
        <taxon>Sar</taxon>
        <taxon>Alveolata</taxon>
        <taxon>Apicomplexa</taxon>
        <taxon>Aconoidasida</taxon>
        <taxon>Haemosporida</taxon>
        <taxon>Plasmodiidae</taxon>
        <taxon>Plasmodium</taxon>
        <taxon>Plasmodium (Laverania)</taxon>
    </lineage>
</organism>
<dbReference type="AlphaFoldDB" id="A0A060RZN6"/>
<dbReference type="VEuPathDB" id="PlasmoDB:PRCDC_1438100"/>
<dbReference type="VEuPathDB" id="PlasmoDB:PRG01_1438800"/>
<feature type="compositionally biased region" description="Acidic residues" evidence="1">
    <location>
        <begin position="573"/>
        <end position="582"/>
    </location>
</feature>
<dbReference type="EMBL" id="HG810775">
    <property type="protein sequence ID" value="CDO66853.1"/>
    <property type="molecule type" value="Genomic_DNA"/>
</dbReference>
<evidence type="ECO:0000256" key="1">
    <source>
        <dbReference type="SAM" id="MobiDB-lite"/>
    </source>
</evidence>
<dbReference type="InterPro" id="IPR041966">
    <property type="entry name" value="LOTUS-like"/>
</dbReference>
<dbReference type="PROSITE" id="PS51644">
    <property type="entry name" value="HTH_OST"/>
    <property type="match status" value="1"/>
</dbReference>
<dbReference type="Proteomes" id="UP000027581">
    <property type="component" value="Unassembled WGS sequence"/>
</dbReference>
<evidence type="ECO:0000313" key="5">
    <source>
        <dbReference type="Proteomes" id="UP000027581"/>
    </source>
</evidence>
<dbReference type="InterPro" id="IPR025677">
    <property type="entry name" value="OST-HTH-assoc_dom"/>
</dbReference>
<accession>A0A060RZN6</accession>
<protein>
    <recommendedName>
        <fullName evidence="2">HTH OST-type domain-containing protein</fullName>
    </recommendedName>
</protein>
<keyword evidence="5" id="KW-1185">Reference proteome</keyword>
<dbReference type="Pfam" id="PF12872">
    <property type="entry name" value="OST-HTH"/>
    <property type="match status" value="1"/>
</dbReference>
<evidence type="ECO:0000259" key="2">
    <source>
        <dbReference type="PROSITE" id="PS51644"/>
    </source>
</evidence>
<evidence type="ECO:0000313" key="6">
    <source>
        <dbReference type="Proteomes" id="UP000240500"/>
    </source>
</evidence>
<proteinExistence type="predicted"/>
<reference evidence="4 6" key="3">
    <citation type="submission" date="2016-09" db="EMBL/GenBank/DDBJ databases">
        <authorList>
            <consortium name="Pathogen Informatics"/>
        </authorList>
    </citation>
    <scope>NUCLEOTIDE SEQUENCE [LARGE SCALE GENOMIC DNA]</scope>
</reference>
<dbReference type="Pfam" id="PF14418">
    <property type="entry name" value="OHA"/>
    <property type="match status" value="1"/>
</dbReference>
<dbReference type="InterPro" id="IPR025605">
    <property type="entry name" value="OST-HTH/LOTUS_dom"/>
</dbReference>
<evidence type="ECO:0000313" key="4">
    <source>
        <dbReference type="EMBL" id="SOV82940.1"/>
    </source>
</evidence>
<evidence type="ECO:0000313" key="3">
    <source>
        <dbReference type="EMBL" id="CDO66853.1"/>
    </source>
</evidence>
<sequence length="702" mass="84277">MENLNNYKDMNSYAEGTYIMPNKIENVYCRNLDTTPNFGDKYYDTEYVYPNNMTMPVWNNYNLNIPNYNNAAQISEELIPNQLYSTMDDPSARNTNYGTLNVRLCNKDRMFCANNERGENVHENNIIRYPRFDMNAAPRVNRRSDFSRNTCHARRNLRRNIMHERYNRIRREAPFNMDMYGKNQNRNYSCNCLYIYRNIYKNRYDVVDMKQVHTELIYLIIKYLYYERILPEANEIKRKINKYFPDCPILNNNFINICREDILNIFDIYKANSQEKEDKKSKNYYKKTYNNENICIYLRGISRDYFINPNDDNENISSYIPLIFIHIIDRFRLQSNDNNHKGGRYILAETLKHTGPYIFRTMKLGRIIHILQKCIDLNILSYFNNNIIPIFTSMSISKTYVSKLHVNETPALKNHQENSINLIKSRISYLLYSFSEDKTKSKGFSLSRLPLIYKNVYKENINIDQIGYSKLTEFINNEMSDICYISTQHKFQCILLPVMEDEQKHRDKNAKLRKETELKKSLDYIKNYRWERCISYLHYSNCLKDKNIEFELEYNYSNPTLEELKKDMHFYDEEDDNEEESTQNDNPNDKTDDVPLLLPLDVFNLPSTYDMYDSYYKSSTYYSKDEKEDKAKIKFPDNSQNKFDIMCDFKKCENTNISVEESINLNHMYYNFPSSYYVFNYLFNDYVEDLSVVDQIRIQSKI</sequence>
<dbReference type="OrthoDB" id="369831at2759"/>
<reference evidence="3" key="2">
    <citation type="submission" date="2014-05" db="EMBL/GenBank/DDBJ databases">
        <title>The genome sequences of chimpanzee malaria parasites reveal the path to human adaptation.</title>
        <authorList>
            <person name="Otto T.D."/>
            <person name="Rayner J.C."/>
            <person name="Boehme U."/>
            <person name="Pain A."/>
            <person name="Spottiswoode N."/>
            <person name="Sanders M."/>
            <person name="Quail M."/>
            <person name="Ollomo B."/>
            <person name="Renaud F."/>
            <person name="Thomas A.W."/>
            <person name="Prugnolle F."/>
            <person name="Conway D.J."/>
            <person name="Newbold C."/>
            <person name="Berriman M."/>
        </authorList>
    </citation>
    <scope>NUCLEOTIDE SEQUENCE [LARGE SCALE GENOMIC DNA]</scope>
    <source>
        <strain evidence="3">CDC</strain>
    </source>
</reference>
<dbReference type="Gene3D" id="3.30.420.610">
    <property type="entry name" value="LOTUS domain-like"/>
    <property type="match status" value="1"/>
</dbReference>
<dbReference type="Proteomes" id="UP000240500">
    <property type="component" value="Chromosome 14"/>
</dbReference>